<sequence length="97" mass="10580">MAKTLILTVFLVATFLVISQDVVISEITCNTVSDCLRMVCHTGHPMCLRGVCRCHPEGAVTNDKIRMCNDSSKCVDEKKCTIGFPICVGEACKCGEH</sequence>
<evidence type="ECO:0000313" key="2">
    <source>
        <dbReference type="EMBL" id="KAG5603657.1"/>
    </source>
</evidence>
<dbReference type="Proteomes" id="UP000824120">
    <property type="component" value="Chromosome 5"/>
</dbReference>
<feature type="signal peptide" evidence="1">
    <location>
        <begin position="1"/>
        <end position="19"/>
    </location>
</feature>
<accession>A0A9J5YSZ0</accession>
<evidence type="ECO:0000313" key="3">
    <source>
        <dbReference type="Proteomes" id="UP000824120"/>
    </source>
</evidence>
<evidence type="ECO:0000256" key="1">
    <source>
        <dbReference type="SAM" id="SignalP"/>
    </source>
</evidence>
<keyword evidence="1" id="KW-0732">Signal</keyword>
<keyword evidence="3" id="KW-1185">Reference proteome</keyword>
<proteinExistence type="predicted"/>
<gene>
    <name evidence="2" type="ORF">H5410_025149</name>
</gene>
<dbReference type="AlphaFoldDB" id="A0A9J5YSZ0"/>
<dbReference type="OrthoDB" id="1246716at2759"/>
<organism evidence="2 3">
    <name type="scientific">Solanum commersonii</name>
    <name type="common">Commerson's wild potato</name>
    <name type="synonym">Commerson's nightshade</name>
    <dbReference type="NCBI Taxonomy" id="4109"/>
    <lineage>
        <taxon>Eukaryota</taxon>
        <taxon>Viridiplantae</taxon>
        <taxon>Streptophyta</taxon>
        <taxon>Embryophyta</taxon>
        <taxon>Tracheophyta</taxon>
        <taxon>Spermatophyta</taxon>
        <taxon>Magnoliopsida</taxon>
        <taxon>eudicotyledons</taxon>
        <taxon>Gunneridae</taxon>
        <taxon>Pentapetalae</taxon>
        <taxon>asterids</taxon>
        <taxon>lamiids</taxon>
        <taxon>Solanales</taxon>
        <taxon>Solanaceae</taxon>
        <taxon>Solanoideae</taxon>
        <taxon>Solaneae</taxon>
        <taxon>Solanum</taxon>
    </lineage>
</organism>
<feature type="chain" id="PRO_5039902153" evidence="1">
    <location>
        <begin position="20"/>
        <end position="97"/>
    </location>
</feature>
<protein>
    <submittedName>
        <fullName evidence="2">Uncharacterized protein</fullName>
    </submittedName>
</protein>
<reference evidence="2 3" key="1">
    <citation type="submission" date="2020-09" db="EMBL/GenBank/DDBJ databases">
        <title>De no assembly of potato wild relative species, Solanum commersonii.</title>
        <authorList>
            <person name="Cho K."/>
        </authorList>
    </citation>
    <scope>NUCLEOTIDE SEQUENCE [LARGE SCALE GENOMIC DNA]</scope>
    <source>
        <strain evidence="2">LZ3.2</strain>
        <tissue evidence="2">Leaf</tissue>
    </source>
</reference>
<dbReference type="EMBL" id="JACXVP010000005">
    <property type="protein sequence ID" value="KAG5603657.1"/>
    <property type="molecule type" value="Genomic_DNA"/>
</dbReference>
<comment type="caution">
    <text evidence="2">The sequence shown here is derived from an EMBL/GenBank/DDBJ whole genome shotgun (WGS) entry which is preliminary data.</text>
</comment>
<name>A0A9J5YSZ0_SOLCO</name>